<accession>A0A0R2H4S4</accession>
<dbReference type="AlphaFoldDB" id="A0A0R2H4S4"/>
<evidence type="ECO:0008006" key="3">
    <source>
        <dbReference type="Google" id="ProtNLM"/>
    </source>
</evidence>
<name>A0A0R2H4S4_9FIRM</name>
<dbReference type="EMBL" id="JQBL01000034">
    <property type="protein sequence ID" value="KRN47808.1"/>
    <property type="molecule type" value="Genomic_DNA"/>
</dbReference>
<dbReference type="Pfam" id="PF16138">
    <property type="entry name" value="DUF4846"/>
    <property type="match status" value="1"/>
</dbReference>
<evidence type="ECO:0000313" key="1">
    <source>
        <dbReference type="EMBL" id="KRN47808.1"/>
    </source>
</evidence>
<protein>
    <recommendedName>
        <fullName evidence="3">DUF4846 domain-containing protein</fullName>
    </recommendedName>
</protein>
<dbReference type="InterPro" id="IPR032315">
    <property type="entry name" value="DUF4846"/>
</dbReference>
<dbReference type="PROSITE" id="PS51257">
    <property type="entry name" value="PROKAR_LIPOPROTEIN"/>
    <property type="match status" value="1"/>
</dbReference>
<sequence length="277" mass="32017">MVMKKMISMLICFLLVGCQVSNPEKGSKKAFQFINEKGMTLSTRFRTPEGYKRKKSALGDFLADYPLKKSGSPVLLYNGKRRLNQGGHVAVFKFPIEKYDLQQCADSVMRVYIEYYWHTNQKDKIAFHFVDGFLCDYNHWKEGYRVRFNNNKSTWVKSASYDDSYSNLKKYMRVLFAYASTLSLKEESQPTTLSDLKVGDIFIKAGSPGHVVMVVDVCEKNGKKAFLLAQGFMPAQEFHVINNPAHSDDPWYYEEEVTYPFMTMEYTFSKGSLRKLI</sequence>
<reference evidence="1 2" key="1">
    <citation type="journal article" date="2015" name="Genome Announc.">
        <title>Expanding the biotechnology potential of lactobacilli through comparative genomics of 213 strains and associated genera.</title>
        <authorList>
            <person name="Sun Z."/>
            <person name="Harris H.M."/>
            <person name="McCann A."/>
            <person name="Guo C."/>
            <person name="Argimon S."/>
            <person name="Zhang W."/>
            <person name="Yang X."/>
            <person name="Jeffery I.B."/>
            <person name="Cooney J.C."/>
            <person name="Kagawa T.F."/>
            <person name="Liu W."/>
            <person name="Song Y."/>
            <person name="Salvetti E."/>
            <person name="Wrobel A."/>
            <person name="Rasinkangas P."/>
            <person name="Parkhill J."/>
            <person name="Rea M.C."/>
            <person name="O'Sullivan O."/>
            <person name="Ritari J."/>
            <person name="Douillard F.P."/>
            <person name="Paul Ross R."/>
            <person name="Yang R."/>
            <person name="Briner A.E."/>
            <person name="Felis G.E."/>
            <person name="de Vos W.M."/>
            <person name="Barrangou R."/>
            <person name="Klaenhammer T.R."/>
            <person name="Caufield P.W."/>
            <person name="Cui Y."/>
            <person name="Zhang H."/>
            <person name="O'Toole P.W."/>
        </authorList>
    </citation>
    <scope>NUCLEOTIDE SEQUENCE [LARGE SCALE GENOMIC DNA]</scope>
    <source>
        <strain evidence="1 2">DSM 20405</strain>
    </source>
</reference>
<gene>
    <name evidence="1" type="ORF">IV49_GL001316</name>
</gene>
<proteinExistence type="predicted"/>
<evidence type="ECO:0000313" key="2">
    <source>
        <dbReference type="Proteomes" id="UP000051841"/>
    </source>
</evidence>
<comment type="caution">
    <text evidence="1">The sequence shown here is derived from an EMBL/GenBank/DDBJ whole genome shotgun (WGS) entry which is preliminary data.</text>
</comment>
<dbReference type="PATRIC" id="fig|1410657.5.peg.1361"/>
<organism evidence="1 2">
    <name type="scientific">Kandleria vitulina DSM 20405</name>
    <dbReference type="NCBI Taxonomy" id="1410657"/>
    <lineage>
        <taxon>Bacteria</taxon>
        <taxon>Bacillati</taxon>
        <taxon>Bacillota</taxon>
        <taxon>Erysipelotrichia</taxon>
        <taxon>Erysipelotrichales</taxon>
        <taxon>Coprobacillaceae</taxon>
        <taxon>Kandleria</taxon>
    </lineage>
</organism>
<keyword evidence="2" id="KW-1185">Reference proteome</keyword>
<dbReference type="Proteomes" id="UP000051841">
    <property type="component" value="Unassembled WGS sequence"/>
</dbReference>